<organism evidence="3 4">
    <name type="scientific">Sphingomonas natans</name>
    <dbReference type="NCBI Taxonomy" id="3063330"/>
    <lineage>
        <taxon>Bacteria</taxon>
        <taxon>Pseudomonadati</taxon>
        <taxon>Pseudomonadota</taxon>
        <taxon>Alphaproteobacteria</taxon>
        <taxon>Sphingomonadales</taxon>
        <taxon>Sphingomonadaceae</taxon>
        <taxon>Sphingomonas</taxon>
    </lineage>
</organism>
<dbReference type="RefSeq" id="WP_303539459.1">
    <property type="nucleotide sequence ID" value="NZ_JAUOTP010000001.1"/>
</dbReference>
<name>A0ABT8Y5G4_9SPHN</name>
<evidence type="ECO:0000313" key="3">
    <source>
        <dbReference type="EMBL" id="MDO6413143.1"/>
    </source>
</evidence>
<keyword evidence="4" id="KW-1185">Reference proteome</keyword>
<protein>
    <submittedName>
        <fullName evidence="3">PEPxxWA-CTERM sorting domain-containing protein</fullName>
    </submittedName>
</protein>
<evidence type="ECO:0000259" key="2">
    <source>
        <dbReference type="Pfam" id="PF07589"/>
    </source>
</evidence>
<dbReference type="NCBIfam" id="NF035944">
    <property type="entry name" value="PEPxxWA-CTERM"/>
    <property type="match status" value="1"/>
</dbReference>
<dbReference type="NCBIfam" id="TIGR02595">
    <property type="entry name" value="PEP_CTERM"/>
    <property type="match status" value="1"/>
</dbReference>
<evidence type="ECO:0000313" key="4">
    <source>
        <dbReference type="Proteomes" id="UP001169764"/>
    </source>
</evidence>
<comment type="caution">
    <text evidence="3">The sequence shown here is derived from an EMBL/GenBank/DDBJ whole genome shotgun (WGS) entry which is preliminary data.</text>
</comment>
<gene>
    <name evidence="3" type="ORF">Q4F19_01995</name>
</gene>
<feature type="chain" id="PRO_5045998909" evidence="1">
    <location>
        <begin position="19"/>
        <end position="201"/>
    </location>
</feature>
<dbReference type="Proteomes" id="UP001169764">
    <property type="component" value="Unassembled WGS sequence"/>
</dbReference>
<proteinExistence type="predicted"/>
<accession>A0ABT8Y5G4</accession>
<dbReference type="Pfam" id="PF07589">
    <property type="entry name" value="PEP-CTERM"/>
    <property type="match status" value="1"/>
</dbReference>
<sequence>MKIALLAALGATVFAASASDAAVNIYVSQAGTSVYAQALGTLDLTGLTKGREGGTGIGAVIRGAGYIITGAAARQQQGYSGFSGFSTFAFGDYTTQYADIGTGDGFSVVLGSELVYVPLGYVSGSAISSDATFNNQTLARLGLNLGDYTLTAGNGDTVSLHVGQAAPAAVPEPASWAMFIGGFGLIGGAMRRRQRTSVRFA</sequence>
<reference evidence="3" key="1">
    <citation type="submission" date="2023-07" db="EMBL/GenBank/DDBJ databases">
        <authorList>
            <person name="Kim M."/>
        </authorList>
    </citation>
    <scope>NUCLEOTIDE SEQUENCE</scope>
    <source>
        <strain evidence="3">BIUV-7</strain>
    </source>
</reference>
<evidence type="ECO:0000256" key="1">
    <source>
        <dbReference type="SAM" id="SignalP"/>
    </source>
</evidence>
<feature type="domain" description="Ice-binding protein C-terminal" evidence="2">
    <location>
        <begin position="169"/>
        <end position="193"/>
    </location>
</feature>
<dbReference type="EMBL" id="JAUOTP010000001">
    <property type="protein sequence ID" value="MDO6413143.1"/>
    <property type="molecule type" value="Genomic_DNA"/>
</dbReference>
<feature type="signal peptide" evidence="1">
    <location>
        <begin position="1"/>
        <end position="18"/>
    </location>
</feature>
<keyword evidence="1" id="KW-0732">Signal</keyword>
<dbReference type="InterPro" id="IPR013424">
    <property type="entry name" value="Ice-binding_C"/>
</dbReference>